<evidence type="ECO:0000313" key="8">
    <source>
        <dbReference type="Proteomes" id="UP001203136"/>
    </source>
</evidence>
<evidence type="ECO:0000313" key="7">
    <source>
        <dbReference type="EMBL" id="MCK0088308.1"/>
    </source>
</evidence>
<reference evidence="7" key="1">
    <citation type="journal article" date="2022" name="Cell Host Microbe">
        <title>Colonization of the live biotherapeutic product VE303 and modulation of the microbiota and metabolites in healthy volunteers.</title>
        <authorList>
            <person name="Dsouza M."/>
            <person name="Menon R."/>
            <person name="Crossette E."/>
            <person name="Bhattarai S.K."/>
            <person name="Schneider J."/>
            <person name="Kim Y.G."/>
            <person name="Reddy S."/>
            <person name="Caballero S."/>
            <person name="Felix C."/>
            <person name="Cornacchione L."/>
            <person name="Hendrickson J."/>
            <person name="Watson A.R."/>
            <person name="Minot S.S."/>
            <person name="Greenfield N."/>
            <person name="Schopf L."/>
            <person name="Szabady R."/>
            <person name="Patarroyo J."/>
            <person name="Smith W."/>
            <person name="Harrison P."/>
            <person name="Kuijper E.J."/>
            <person name="Kelly C.P."/>
            <person name="Olle B."/>
            <person name="Bobilev D."/>
            <person name="Silber J.L."/>
            <person name="Bucci V."/>
            <person name="Roberts B."/>
            <person name="Faith J."/>
            <person name="Norman J.M."/>
        </authorList>
    </citation>
    <scope>NUCLEOTIDE SEQUENCE</scope>
    <source>
        <strain evidence="7">VE303-04</strain>
    </source>
</reference>
<dbReference type="RefSeq" id="WP_195344326.1">
    <property type="nucleotide sequence ID" value="NZ_JADNAS010000033.1"/>
</dbReference>
<dbReference type="Proteomes" id="UP001203136">
    <property type="component" value="Unassembled WGS sequence"/>
</dbReference>
<keyword evidence="3" id="KW-0237">DNA synthesis</keyword>
<evidence type="ECO:0000259" key="6">
    <source>
        <dbReference type="Pfam" id="PF12637"/>
    </source>
</evidence>
<dbReference type="NCBIfam" id="TIGR03905">
    <property type="entry name" value="TIGR03905_4_Cys"/>
    <property type="match status" value="1"/>
</dbReference>
<evidence type="ECO:0000256" key="1">
    <source>
        <dbReference type="ARBA" id="ARBA00007405"/>
    </source>
</evidence>
<protein>
    <recommendedName>
        <fullName evidence="2">ribonucleoside-diphosphate reductase</fullName>
        <ecNumber evidence="2">1.17.4.1</ecNumber>
    </recommendedName>
</protein>
<evidence type="ECO:0000256" key="2">
    <source>
        <dbReference type="ARBA" id="ARBA00012274"/>
    </source>
</evidence>
<comment type="catalytic activity">
    <reaction evidence="5">
        <text>a 2'-deoxyribonucleoside 5'-diphosphate + [thioredoxin]-disulfide + H2O = a ribonucleoside 5'-diphosphate + [thioredoxin]-dithiol</text>
        <dbReference type="Rhea" id="RHEA:23252"/>
        <dbReference type="Rhea" id="RHEA-COMP:10698"/>
        <dbReference type="Rhea" id="RHEA-COMP:10700"/>
        <dbReference type="ChEBI" id="CHEBI:15377"/>
        <dbReference type="ChEBI" id="CHEBI:29950"/>
        <dbReference type="ChEBI" id="CHEBI:50058"/>
        <dbReference type="ChEBI" id="CHEBI:57930"/>
        <dbReference type="ChEBI" id="CHEBI:73316"/>
        <dbReference type="EC" id="1.17.4.1"/>
    </reaction>
</comment>
<organism evidence="7 8">
    <name type="scientific">Clostridium symbiosum</name>
    <name type="common">Bacteroides symbiosus</name>
    <dbReference type="NCBI Taxonomy" id="1512"/>
    <lineage>
        <taxon>Bacteria</taxon>
        <taxon>Bacillati</taxon>
        <taxon>Bacillota</taxon>
        <taxon>Clostridia</taxon>
        <taxon>Lachnospirales</taxon>
        <taxon>Lachnospiraceae</taxon>
        <taxon>Otoolea</taxon>
    </lineage>
</organism>
<evidence type="ECO:0000256" key="5">
    <source>
        <dbReference type="ARBA" id="ARBA00047754"/>
    </source>
</evidence>
<dbReference type="InterPro" id="IPR024434">
    <property type="entry name" value="TSCPD_dom"/>
</dbReference>
<dbReference type="Pfam" id="PF12637">
    <property type="entry name" value="TSCPD"/>
    <property type="match status" value="1"/>
</dbReference>
<dbReference type="EC" id="1.17.4.1" evidence="2"/>
<feature type="domain" description="TSCPD" evidence="6">
    <location>
        <begin position="2"/>
        <end position="77"/>
    </location>
</feature>
<gene>
    <name evidence="7" type="ORF">K5I21_21035</name>
</gene>
<name>A0AAW5F8X5_CLOSY</name>
<dbReference type="GO" id="GO:0000166">
    <property type="term" value="F:nucleotide binding"/>
    <property type="evidence" value="ECO:0007669"/>
    <property type="project" value="UniProtKB-KW"/>
</dbReference>
<accession>A0AAW5F8X5</accession>
<evidence type="ECO:0000256" key="4">
    <source>
        <dbReference type="ARBA" id="ARBA00022741"/>
    </source>
</evidence>
<sequence length="84" mass="9240">MKYKTQGVCSREISFEVENNKLKNVKFVGGCAGNTQGVARLVEGMDIDDVIARTEGINCGFRPTSCPDQLARALKQYKAEQVGR</sequence>
<comment type="similarity">
    <text evidence="1">Belongs to the ribonucleoside diphosphate reductase class-2 family.</text>
</comment>
<dbReference type="GO" id="GO:0004748">
    <property type="term" value="F:ribonucleoside-diphosphate reductase activity, thioredoxin disulfide as acceptor"/>
    <property type="evidence" value="ECO:0007669"/>
    <property type="project" value="UniProtKB-EC"/>
</dbReference>
<evidence type="ECO:0000256" key="3">
    <source>
        <dbReference type="ARBA" id="ARBA00022634"/>
    </source>
</evidence>
<proteinExistence type="inferred from homology"/>
<dbReference type="EMBL" id="JAINVB010000001">
    <property type="protein sequence ID" value="MCK0088308.1"/>
    <property type="molecule type" value="Genomic_DNA"/>
</dbReference>
<dbReference type="AlphaFoldDB" id="A0AAW5F8X5"/>
<keyword evidence="4" id="KW-0547">Nucleotide-binding</keyword>
<dbReference type="GO" id="GO:0071897">
    <property type="term" value="P:DNA biosynthetic process"/>
    <property type="evidence" value="ECO:0007669"/>
    <property type="project" value="UniProtKB-KW"/>
</dbReference>
<dbReference type="InterPro" id="IPR023806">
    <property type="entry name" value="CHP03905"/>
</dbReference>
<comment type="caution">
    <text evidence="7">The sequence shown here is derived from an EMBL/GenBank/DDBJ whole genome shotgun (WGS) entry which is preliminary data.</text>
</comment>